<keyword evidence="1" id="KW-0472">Membrane</keyword>
<feature type="transmembrane region" description="Helical" evidence="1">
    <location>
        <begin position="12"/>
        <end position="30"/>
    </location>
</feature>
<dbReference type="AlphaFoldDB" id="X0SPQ5"/>
<evidence type="ECO:0000313" key="2">
    <source>
        <dbReference type="EMBL" id="GAF83039.1"/>
    </source>
</evidence>
<dbReference type="EMBL" id="BARS01000821">
    <property type="protein sequence ID" value="GAF83039.1"/>
    <property type="molecule type" value="Genomic_DNA"/>
</dbReference>
<protein>
    <submittedName>
        <fullName evidence="2">Uncharacterized protein</fullName>
    </submittedName>
</protein>
<name>X0SPQ5_9ZZZZ</name>
<sequence length="31" mass="3562">MSLIPVFQIGLWNAWIFMVLCLLPVLLVALF</sequence>
<feature type="non-terminal residue" evidence="2">
    <location>
        <position position="31"/>
    </location>
</feature>
<evidence type="ECO:0000256" key="1">
    <source>
        <dbReference type="SAM" id="Phobius"/>
    </source>
</evidence>
<comment type="caution">
    <text evidence="2">The sequence shown here is derived from an EMBL/GenBank/DDBJ whole genome shotgun (WGS) entry which is preliminary data.</text>
</comment>
<accession>X0SPQ5</accession>
<gene>
    <name evidence="2" type="ORF">S01H1_01812</name>
</gene>
<reference evidence="2" key="1">
    <citation type="journal article" date="2014" name="Front. Microbiol.">
        <title>High frequency of phylogenetically diverse reductive dehalogenase-homologous genes in deep subseafloor sedimentary metagenomes.</title>
        <authorList>
            <person name="Kawai M."/>
            <person name="Futagami T."/>
            <person name="Toyoda A."/>
            <person name="Takaki Y."/>
            <person name="Nishi S."/>
            <person name="Hori S."/>
            <person name="Arai W."/>
            <person name="Tsubouchi T."/>
            <person name="Morono Y."/>
            <person name="Uchiyama I."/>
            <person name="Ito T."/>
            <person name="Fujiyama A."/>
            <person name="Inagaki F."/>
            <person name="Takami H."/>
        </authorList>
    </citation>
    <scope>NUCLEOTIDE SEQUENCE</scope>
    <source>
        <strain evidence="2">Expedition CK06-06</strain>
    </source>
</reference>
<proteinExistence type="predicted"/>
<organism evidence="2">
    <name type="scientific">marine sediment metagenome</name>
    <dbReference type="NCBI Taxonomy" id="412755"/>
    <lineage>
        <taxon>unclassified sequences</taxon>
        <taxon>metagenomes</taxon>
        <taxon>ecological metagenomes</taxon>
    </lineage>
</organism>
<keyword evidence="1" id="KW-0812">Transmembrane</keyword>
<keyword evidence="1" id="KW-1133">Transmembrane helix</keyword>